<dbReference type="InterPro" id="IPR011047">
    <property type="entry name" value="Quinoprotein_ADH-like_sf"/>
</dbReference>
<gene>
    <name evidence="1" type="ORF">METZ01_LOCUS488835</name>
</gene>
<dbReference type="PANTHER" id="PTHR34512:SF30">
    <property type="entry name" value="OUTER MEMBRANE PROTEIN ASSEMBLY FACTOR BAMB"/>
    <property type="match status" value="1"/>
</dbReference>
<dbReference type="EMBL" id="UINC01211891">
    <property type="protein sequence ID" value="SVE35981.1"/>
    <property type="molecule type" value="Genomic_DNA"/>
</dbReference>
<name>A0A383CUZ5_9ZZZZ</name>
<reference evidence="1" key="1">
    <citation type="submission" date="2018-05" db="EMBL/GenBank/DDBJ databases">
        <authorList>
            <person name="Lanie J.A."/>
            <person name="Ng W.-L."/>
            <person name="Kazmierczak K.M."/>
            <person name="Andrzejewski T.M."/>
            <person name="Davidsen T.M."/>
            <person name="Wayne K.J."/>
            <person name="Tettelin H."/>
            <person name="Glass J.I."/>
            <person name="Rusch D."/>
            <person name="Podicherti R."/>
            <person name="Tsui H.-C.T."/>
            <person name="Winkler M.E."/>
        </authorList>
    </citation>
    <scope>NUCLEOTIDE SEQUENCE</scope>
</reference>
<dbReference type="SUPFAM" id="SSF50998">
    <property type="entry name" value="Quinoprotein alcohol dehydrogenase-like"/>
    <property type="match status" value="1"/>
</dbReference>
<sequence>MSASIFRLTIFRTVVLAGGYLLANAASQAGSWPQWRGPDASGHIEGTGFPTEWSETKNISWKTKIPGRGHSSPVVEGDLVWMTTAYETPASEEDVKERLKANTGSQPLTLLETVSLRAVRVDPKTGKVLLNVEVLKKSKPQWVHKLNSYASGTPCLEDGKL</sequence>
<dbReference type="AlphaFoldDB" id="A0A383CUZ5"/>
<feature type="non-terminal residue" evidence="1">
    <location>
        <position position="161"/>
    </location>
</feature>
<protein>
    <submittedName>
        <fullName evidence="1">Uncharacterized protein</fullName>
    </submittedName>
</protein>
<accession>A0A383CUZ5</accession>
<evidence type="ECO:0000313" key="1">
    <source>
        <dbReference type="EMBL" id="SVE35981.1"/>
    </source>
</evidence>
<organism evidence="1">
    <name type="scientific">marine metagenome</name>
    <dbReference type="NCBI Taxonomy" id="408172"/>
    <lineage>
        <taxon>unclassified sequences</taxon>
        <taxon>metagenomes</taxon>
        <taxon>ecological metagenomes</taxon>
    </lineage>
</organism>
<dbReference type="PANTHER" id="PTHR34512">
    <property type="entry name" value="CELL SURFACE PROTEIN"/>
    <property type="match status" value="1"/>
</dbReference>
<proteinExistence type="predicted"/>